<dbReference type="Gene3D" id="3.30.530.20">
    <property type="match status" value="1"/>
</dbReference>
<dbReference type="SUPFAM" id="SSF55961">
    <property type="entry name" value="Bet v1-like"/>
    <property type="match status" value="1"/>
</dbReference>
<protein>
    <submittedName>
        <fullName evidence="1">Carbon monoxide dehydrogenase subunit G</fullName>
    </submittedName>
</protein>
<evidence type="ECO:0000313" key="1">
    <source>
        <dbReference type="EMBL" id="MDR7358215.1"/>
    </source>
</evidence>
<dbReference type="Pfam" id="PF10604">
    <property type="entry name" value="Polyketide_cyc2"/>
    <property type="match status" value="1"/>
</dbReference>
<keyword evidence="2" id="KW-1185">Reference proteome</keyword>
<dbReference type="InterPro" id="IPR023393">
    <property type="entry name" value="START-like_dom_sf"/>
</dbReference>
<evidence type="ECO:0000313" key="2">
    <source>
        <dbReference type="Proteomes" id="UP001183817"/>
    </source>
</evidence>
<organism evidence="1 2">
    <name type="scientific">Paeniglutamicibacter sulfureus</name>
    <dbReference type="NCBI Taxonomy" id="43666"/>
    <lineage>
        <taxon>Bacteria</taxon>
        <taxon>Bacillati</taxon>
        <taxon>Actinomycetota</taxon>
        <taxon>Actinomycetes</taxon>
        <taxon>Micrococcales</taxon>
        <taxon>Micrococcaceae</taxon>
        <taxon>Paeniglutamicibacter</taxon>
    </lineage>
</organism>
<dbReference type="Proteomes" id="UP001183817">
    <property type="component" value="Unassembled WGS sequence"/>
</dbReference>
<dbReference type="CDD" id="cd07812">
    <property type="entry name" value="SRPBCC"/>
    <property type="match status" value="1"/>
</dbReference>
<sequence length="142" mass="15493">MTQFQALDSQELIHLSVPRVWELLTDWVAAPKWMPGVDSMEAEQLTSLGTVLDYHSGSHERQLLISELVDEKAITLTSGGGDISVHYRYALAKDSGQTQVRLVITVEAAKKLRNEVGDLLAAIAGSEADTLKSLRAYAESAP</sequence>
<proteinExistence type="predicted"/>
<comment type="caution">
    <text evidence="1">The sequence shown here is derived from an EMBL/GenBank/DDBJ whole genome shotgun (WGS) entry which is preliminary data.</text>
</comment>
<gene>
    <name evidence="1" type="ORF">J2S64_001906</name>
</gene>
<reference evidence="1 2" key="1">
    <citation type="submission" date="2023-07" db="EMBL/GenBank/DDBJ databases">
        <title>Sequencing the genomes of 1000 actinobacteria strains.</title>
        <authorList>
            <person name="Klenk H.-P."/>
        </authorList>
    </citation>
    <scope>NUCLEOTIDE SEQUENCE [LARGE SCALE GENOMIC DNA]</scope>
    <source>
        <strain evidence="1 2">DSM 20167</strain>
    </source>
</reference>
<dbReference type="RefSeq" id="WP_310289973.1">
    <property type="nucleotide sequence ID" value="NZ_BAAAWO010000001.1"/>
</dbReference>
<dbReference type="EMBL" id="JAVDYI010000001">
    <property type="protein sequence ID" value="MDR7358215.1"/>
    <property type="molecule type" value="Genomic_DNA"/>
</dbReference>
<name>A0ABU2BHY8_9MICC</name>
<dbReference type="InterPro" id="IPR019587">
    <property type="entry name" value="Polyketide_cyclase/dehydratase"/>
</dbReference>
<accession>A0ABU2BHY8</accession>